<dbReference type="Pfam" id="PF13843">
    <property type="entry name" value="DDE_Tnp_1_7"/>
    <property type="match status" value="1"/>
</dbReference>
<organism evidence="2 3">
    <name type="scientific">Rhamnusium bicolor</name>
    <dbReference type="NCBI Taxonomy" id="1586634"/>
    <lineage>
        <taxon>Eukaryota</taxon>
        <taxon>Metazoa</taxon>
        <taxon>Ecdysozoa</taxon>
        <taxon>Arthropoda</taxon>
        <taxon>Hexapoda</taxon>
        <taxon>Insecta</taxon>
        <taxon>Pterygota</taxon>
        <taxon>Neoptera</taxon>
        <taxon>Endopterygota</taxon>
        <taxon>Coleoptera</taxon>
        <taxon>Polyphaga</taxon>
        <taxon>Cucujiformia</taxon>
        <taxon>Chrysomeloidea</taxon>
        <taxon>Cerambycidae</taxon>
        <taxon>Lepturinae</taxon>
        <taxon>Rhagiini</taxon>
        <taxon>Rhamnusium</taxon>
    </lineage>
</organism>
<dbReference type="Proteomes" id="UP001162156">
    <property type="component" value="Unassembled WGS sequence"/>
</dbReference>
<gene>
    <name evidence="2" type="ORF">NQ314_021401</name>
</gene>
<evidence type="ECO:0000313" key="2">
    <source>
        <dbReference type="EMBL" id="KAJ8926237.1"/>
    </source>
</evidence>
<protein>
    <recommendedName>
        <fullName evidence="1">PiggyBac transposable element-derived protein domain-containing protein</fullName>
    </recommendedName>
</protein>
<evidence type="ECO:0000313" key="3">
    <source>
        <dbReference type="Proteomes" id="UP001162156"/>
    </source>
</evidence>
<name>A0AAV8WI58_9CUCU</name>
<dbReference type="AlphaFoldDB" id="A0AAV8WI58"/>
<keyword evidence="3" id="KW-1185">Reference proteome</keyword>
<dbReference type="InterPro" id="IPR029526">
    <property type="entry name" value="PGBD"/>
</dbReference>
<dbReference type="PANTHER" id="PTHR47272">
    <property type="entry name" value="DDE_TNP_1_7 DOMAIN-CONTAINING PROTEIN"/>
    <property type="match status" value="1"/>
</dbReference>
<sequence length="227" mass="26397">MSVDEMIIPFKGRSGLKQYVPKIPCKWGYKLWAQAGISGYVYCFEIYYGGVNVDDSKNAGVGGEVVKRLCHDISGRNHKIYADNYFSNIQLLLDLRDKQIWYVGTIRFDRLQGLYKLLKSKKEMKSLGRGATNVMTSSKGLTVVQWHDNALVHTISTYAGIYPQDTDKRFSKKQIKHIQIGRPFAIKTYNDHMGGVDLMDFLLLYRNYRKHRRWHLRIFTISSMWLL</sequence>
<evidence type="ECO:0000259" key="1">
    <source>
        <dbReference type="Pfam" id="PF13843"/>
    </source>
</evidence>
<accession>A0AAV8WI58</accession>
<comment type="caution">
    <text evidence="2">The sequence shown here is derived from an EMBL/GenBank/DDBJ whole genome shotgun (WGS) entry which is preliminary data.</text>
</comment>
<dbReference type="EMBL" id="JANEYF010005965">
    <property type="protein sequence ID" value="KAJ8926237.1"/>
    <property type="molecule type" value="Genomic_DNA"/>
</dbReference>
<proteinExistence type="predicted"/>
<feature type="domain" description="PiggyBac transposable element-derived protein" evidence="1">
    <location>
        <begin position="1"/>
        <end position="220"/>
    </location>
</feature>
<reference evidence="2" key="1">
    <citation type="journal article" date="2023" name="Insect Mol. Biol.">
        <title>Genome sequencing provides insights into the evolution of gene families encoding plant cell wall-degrading enzymes in longhorned beetles.</title>
        <authorList>
            <person name="Shin N.R."/>
            <person name="Okamura Y."/>
            <person name="Kirsch R."/>
            <person name="Pauchet Y."/>
        </authorList>
    </citation>
    <scope>NUCLEOTIDE SEQUENCE</scope>
    <source>
        <strain evidence="2">RBIC_L_NR</strain>
    </source>
</reference>